<protein>
    <recommendedName>
        <fullName evidence="5">Immunoglobulin V-set domain-containing protein</fullName>
    </recommendedName>
</protein>
<sequence length="145" mass="16088">MANQTDYSIRIIDVSPKDAGTYYCVKLTIRHPDMEYISGPGTYVSVSVEYSLTNSIFLIFKGTRPNRELIYNFKSGLFPRVTQIGKTAKAGNRDFSIRISEITLAVAGTYLCVKFKEGKPGIEYQSGRGTQVFVTGELTPPPSVM</sequence>
<dbReference type="AlphaFoldDB" id="A0AB34HSC3"/>
<evidence type="ECO:0000256" key="3">
    <source>
        <dbReference type="ARBA" id="ARBA00023180"/>
    </source>
</evidence>
<dbReference type="InterPro" id="IPR051755">
    <property type="entry name" value="Ig-like_CS_Receptor"/>
</dbReference>
<dbReference type="Pfam" id="PF07686">
    <property type="entry name" value="V-set"/>
    <property type="match status" value="1"/>
</dbReference>
<gene>
    <name evidence="6" type="ORF">J1605_003291</name>
</gene>
<dbReference type="Gene3D" id="2.60.40.10">
    <property type="entry name" value="Immunoglobulins"/>
    <property type="match status" value="2"/>
</dbReference>
<evidence type="ECO:0000313" key="6">
    <source>
        <dbReference type="EMBL" id="KAJ8794334.1"/>
    </source>
</evidence>
<dbReference type="FunFam" id="2.60.40.10:FF:000295">
    <property type="entry name" value="Tyrosine-protein phosphatase non-receptor type substrate 1"/>
    <property type="match status" value="1"/>
</dbReference>
<dbReference type="InterPro" id="IPR013106">
    <property type="entry name" value="Ig_V-set"/>
</dbReference>
<dbReference type="InterPro" id="IPR036179">
    <property type="entry name" value="Ig-like_dom_sf"/>
</dbReference>
<evidence type="ECO:0000313" key="7">
    <source>
        <dbReference type="Proteomes" id="UP001159641"/>
    </source>
</evidence>
<feature type="domain" description="Immunoglobulin V-set" evidence="5">
    <location>
        <begin position="41"/>
        <end position="135"/>
    </location>
</feature>
<accession>A0AB34HSC3</accession>
<reference evidence="6 7" key="1">
    <citation type="submission" date="2022-11" db="EMBL/GenBank/DDBJ databases">
        <title>Whole genome sequence of Eschrichtius robustus ER-17-0199.</title>
        <authorList>
            <person name="Bruniche-Olsen A."/>
            <person name="Black A.N."/>
            <person name="Fields C.J."/>
            <person name="Walden K."/>
            <person name="Dewoody J.A."/>
        </authorList>
    </citation>
    <scope>NUCLEOTIDE SEQUENCE [LARGE SCALE GENOMIC DNA]</scope>
    <source>
        <strain evidence="6">ER-17-0199</strain>
        <tissue evidence="6">Blubber</tissue>
    </source>
</reference>
<name>A0AB34HSC3_ESCRO</name>
<dbReference type="PANTHER" id="PTHR19971">
    <property type="entry name" value="SIGNAL-REGULATORY PROTEIN BETA"/>
    <property type="match status" value="1"/>
</dbReference>
<dbReference type="EMBL" id="JAIQCJ010000860">
    <property type="protein sequence ID" value="KAJ8794334.1"/>
    <property type="molecule type" value="Genomic_DNA"/>
</dbReference>
<evidence type="ECO:0000259" key="5">
    <source>
        <dbReference type="Pfam" id="PF07686"/>
    </source>
</evidence>
<dbReference type="Proteomes" id="UP001159641">
    <property type="component" value="Unassembled WGS sequence"/>
</dbReference>
<keyword evidence="4" id="KW-0393">Immunoglobulin domain</keyword>
<evidence type="ECO:0000256" key="2">
    <source>
        <dbReference type="ARBA" id="ARBA00023157"/>
    </source>
</evidence>
<evidence type="ECO:0000256" key="4">
    <source>
        <dbReference type="ARBA" id="ARBA00023319"/>
    </source>
</evidence>
<keyword evidence="7" id="KW-1185">Reference proteome</keyword>
<dbReference type="SUPFAM" id="SSF48726">
    <property type="entry name" value="Immunoglobulin"/>
    <property type="match status" value="2"/>
</dbReference>
<organism evidence="6 7">
    <name type="scientific">Eschrichtius robustus</name>
    <name type="common">California gray whale</name>
    <name type="synonym">Eschrichtius gibbosus</name>
    <dbReference type="NCBI Taxonomy" id="9764"/>
    <lineage>
        <taxon>Eukaryota</taxon>
        <taxon>Metazoa</taxon>
        <taxon>Chordata</taxon>
        <taxon>Craniata</taxon>
        <taxon>Vertebrata</taxon>
        <taxon>Euteleostomi</taxon>
        <taxon>Mammalia</taxon>
        <taxon>Eutheria</taxon>
        <taxon>Laurasiatheria</taxon>
        <taxon>Artiodactyla</taxon>
        <taxon>Whippomorpha</taxon>
        <taxon>Cetacea</taxon>
        <taxon>Mysticeti</taxon>
        <taxon>Eschrichtiidae</taxon>
        <taxon>Eschrichtius</taxon>
    </lineage>
</organism>
<evidence type="ECO:0000256" key="1">
    <source>
        <dbReference type="ARBA" id="ARBA00022729"/>
    </source>
</evidence>
<keyword evidence="1" id="KW-0732">Signal</keyword>
<keyword evidence="3" id="KW-0325">Glycoprotein</keyword>
<keyword evidence="2" id="KW-1015">Disulfide bond</keyword>
<comment type="caution">
    <text evidence="6">The sequence shown here is derived from an EMBL/GenBank/DDBJ whole genome shotgun (WGS) entry which is preliminary data.</text>
</comment>
<dbReference type="InterPro" id="IPR013783">
    <property type="entry name" value="Ig-like_fold"/>
</dbReference>
<proteinExistence type="predicted"/>